<dbReference type="AlphaFoldDB" id="A0AAW9RAR2"/>
<name>A0AAW9RAR2_9GAMM</name>
<evidence type="ECO:0000313" key="2">
    <source>
        <dbReference type="EMBL" id="MEJ8567023.1"/>
    </source>
</evidence>
<dbReference type="GO" id="GO:0016746">
    <property type="term" value="F:acyltransferase activity"/>
    <property type="evidence" value="ECO:0007669"/>
    <property type="project" value="InterPro"/>
</dbReference>
<gene>
    <name evidence="2" type="ORF">V3330_05250</name>
</gene>
<protein>
    <submittedName>
        <fullName evidence="2">Thiolase family protein</fullName>
    </submittedName>
</protein>
<comment type="caution">
    <text evidence="2">The sequence shown here is derived from an EMBL/GenBank/DDBJ whole genome shotgun (WGS) entry which is preliminary data.</text>
</comment>
<evidence type="ECO:0000259" key="1">
    <source>
        <dbReference type="Pfam" id="PF22691"/>
    </source>
</evidence>
<dbReference type="InterPro" id="IPR055140">
    <property type="entry name" value="Thiolase_C_2"/>
</dbReference>
<feature type="domain" description="Thiolase C-terminal" evidence="1">
    <location>
        <begin position="222"/>
        <end position="329"/>
    </location>
</feature>
<dbReference type="SUPFAM" id="SSF53901">
    <property type="entry name" value="Thiolase-like"/>
    <property type="match status" value="2"/>
</dbReference>
<sequence>MRKDQIDGLAISSLGLGPDGSAFLAAHFGLSLSWVEDVCLGGASAIAALRRAISAIQSGHAETVACIAGDGFSKEQFQKNIAEFSSRTARSIYPYGGAGPNLVFAMITRAYMEQYGAQREDFGRVCIAQRENASFNPHALFQKPLTMEEYLHARPVAEPLHLYDCVPPCAGAEGFLVTTTERARALNVPYVEVLASEENCNALPDESVQLHGGWDAFRDRLYERAAVGPRDMDFVQTYDDYPVMTFQQLEGLGFCDTGSGFEFVRKHSLTCTGGGLPMNTCGGQLSAGQAGFAGGFLGVVESIRQLIGCPLGRQVPRARLGLVSGFGMVDYDRGLCSAAAILRRADS</sequence>
<evidence type="ECO:0000313" key="3">
    <source>
        <dbReference type="Proteomes" id="UP001359886"/>
    </source>
</evidence>
<organism evidence="2 3">
    <name type="scientific">Elongatibacter sediminis</name>
    <dbReference type="NCBI Taxonomy" id="3119006"/>
    <lineage>
        <taxon>Bacteria</taxon>
        <taxon>Pseudomonadati</taxon>
        <taxon>Pseudomonadota</taxon>
        <taxon>Gammaproteobacteria</taxon>
        <taxon>Chromatiales</taxon>
        <taxon>Wenzhouxiangellaceae</taxon>
        <taxon>Elongatibacter</taxon>
    </lineage>
</organism>
<dbReference type="InterPro" id="IPR016039">
    <property type="entry name" value="Thiolase-like"/>
</dbReference>
<proteinExistence type="predicted"/>
<dbReference type="Proteomes" id="UP001359886">
    <property type="component" value="Unassembled WGS sequence"/>
</dbReference>
<dbReference type="CDD" id="cd00829">
    <property type="entry name" value="SCP-x_thiolase"/>
    <property type="match status" value="1"/>
</dbReference>
<dbReference type="PANTHER" id="PTHR42870">
    <property type="entry name" value="ACETYL-COA C-ACETYLTRANSFERASE"/>
    <property type="match status" value="1"/>
</dbReference>
<accession>A0AAW9RAR2</accession>
<dbReference type="PANTHER" id="PTHR42870:SF1">
    <property type="entry name" value="NON-SPECIFIC LIPID-TRANSFER PROTEIN-LIKE 2"/>
    <property type="match status" value="1"/>
</dbReference>
<reference evidence="2 3" key="1">
    <citation type="submission" date="2024-02" db="EMBL/GenBank/DDBJ databases">
        <title>A novel Wenzhouxiangellaceae bacterium, isolated from coastal sediments.</title>
        <authorList>
            <person name="Du Z.-J."/>
            <person name="Ye Y.-Q."/>
            <person name="Zhang X.-Y."/>
        </authorList>
    </citation>
    <scope>NUCLEOTIDE SEQUENCE [LARGE SCALE GENOMIC DNA]</scope>
    <source>
        <strain evidence="2 3">CH-27</strain>
    </source>
</reference>
<dbReference type="EMBL" id="JAZHOG010000003">
    <property type="protein sequence ID" value="MEJ8567023.1"/>
    <property type="molecule type" value="Genomic_DNA"/>
</dbReference>
<dbReference type="Pfam" id="PF22691">
    <property type="entry name" value="Thiolase_C_1"/>
    <property type="match status" value="1"/>
</dbReference>
<dbReference type="RefSeq" id="WP_354694343.1">
    <property type="nucleotide sequence ID" value="NZ_JAZHOG010000003.1"/>
</dbReference>
<dbReference type="Gene3D" id="3.40.47.10">
    <property type="match status" value="1"/>
</dbReference>
<keyword evidence="3" id="KW-1185">Reference proteome</keyword>